<dbReference type="GO" id="GO:0006364">
    <property type="term" value="P:rRNA processing"/>
    <property type="evidence" value="ECO:0007669"/>
    <property type="project" value="TreeGrafter"/>
</dbReference>
<dbReference type="GO" id="GO:0006261">
    <property type="term" value="P:DNA-templated DNA replication"/>
    <property type="evidence" value="ECO:0007669"/>
    <property type="project" value="TreeGrafter"/>
</dbReference>
<keyword evidence="1" id="KW-0853">WD repeat</keyword>
<dbReference type="AlphaFoldDB" id="A0A504YGF6"/>
<dbReference type="InterPro" id="IPR015943">
    <property type="entry name" value="WD40/YVTN_repeat-like_dom_sf"/>
</dbReference>
<dbReference type="PANTHER" id="PTHR18763">
    <property type="entry name" value="WD-REPEAT PROTEIN 18"/>
    <property type="match status" value="1"/>
</dbReference>
<sequence>MMFWRFFVFFYDTCKIKTVKQIFAVPSIETLRNGDDIVKSFTMVPVLLTTTNERQPDAVIAWDPLGGNPIATLSGETAERGSVTRYAEGVVCASAKKPLIQLWNLQSASSSYKRILTKGLVSAITLTPDSEYIFIALEREVYVYQTSSGCLIGVFGGSHSAKIGEMRLVNWLNPEPAMLLTADVSGFLACWSLGSLVDELSLLTSSPSDSKEADGGNATTKTVSHTQIPPLWYALQASHHLPRIEVFQQLALVAGSEGLKVYSLPDGHVVATTLSDVPGGLHSVTVVPTNGKTFCGGADGLLYSSQITVPKITLITDREVRRCFVNSKLPSAQKTITELALSPFDHSLLAVGARGGLIEVLRPDAMLTCLHQFCVLNPTLSKADSYCPYQLTGLCFVPRPNWLSGASNGGETVGTQHTHSGGHRSDSDGAIAASRGSCDIEPFKRHLGWRLDDVVRVRLPAMHELVDTCAEMADIYMDEFRAPGDGESGETEESETKQLLDQIQKLNSINREMFRQLMDRELQG</sequence>
<dbReference type="Gene3D" id="2.130.10.10">
    <property type="entry name" value="YVTN repeat-like/Quinoprotein amine dehydrogenase"/>
    <property type="match status" value="1"/>
</dbReference>
<evidence type="ECO:0000313" key="5">
    <source>
        <dbReference type="Proteomes" id="UP000316759"/>
    </source>
</evidence>
<evidence type="ECO:0000313" key="4">
    <source>
        <dbReference type="EMBL" id="TPP57488.1"/>
    </source>
</evidence>
<gene>
    <name evidence="4" type="ORF">FGIG_00586</name>
</gene>
<dbReference type="GO" id="GO:0005656">
    <property type="term" value="C:nuclear pre-replicative complex"/>
    <property type="evidence" value="ECO:0007669"/>
    <property type="project" value="TreeGrafter"/>
</dbReference>
<keyword evidence="2" id="KW-0677">Repeat</keyword>
<dbReference type="STRING" id="46835.A0A504YGF6"/>
<evidence type="ECO:0000256" key="1">
    <source>
        <dbReference type="ARBA" id="ARBA00022574"/>
    </source>
</evidence>
<accession>A0A504YGF6</accession>
<protein>
    <submittedName>
        <fullName evidence="4">WD repeat-containing protein 18</fullName>
    </submittedName>
</protein>
<dbReference type="OrthoDB" id="756370at2759"/>
<keyword evidence="5" id="KW-1185">Reference proteome</keyword>
<feature type="region of interest" description="Disordered" evidence="3">
    <location>
        <begin position="407"/>
        <end position="431"/>
    </location>
</feature>
<evidence type="ECO:0000256" key="2">
    <source>
        <dbReference type="ARBA" id="ARBA00022737"/>
    </source>
</evidence>
<comment type="caution">
    <text evidence="4">The sequence shown here is derived from an EMBL/GenBank/DDBJ whole genome shotgun (WGS) entry which is preliminary data.</text>
</comment>
<dbReference type="InterPro" id="IPR036322">
    <property type="entry name" value="WD40_repeat_dom_sf"/>
</dbReference>
<dbReference type="EMBL" id="SUNJ01013149">
    <property type="protein sequence ID" value="TPP57488.1"/>
    <property type="molecule type" value="Genomic_DNA"/>
</dbReference>
<evidence type="ECO:0000256" key="3">
    <source>
        <dbReference type="SAM" id="MobiDB-lite"/>
    </source>
</evidence>
<dbReference type="Proteomes" id="UP000316759">
    <property type="component" value="Unassembled WGS sequence"/>
</dbReference>
<dbReference type="GO" id="GO:0120330">
    <property type="term" value="C:rixosome complex"/>
    <property type="evidence" value="ECO:0007669"/>
    <property type="project" value="TreeGrafter"/>
</dbReference>
<organism evidence="4 5">
    <name type="scientific">Fasciola gigantica</name>
    <name type="common">Giant liver fluke</name>
    <dbReference type="NCBI Taxonomy" id="46835"/>
    <lineage>
        <taxon>Eukaryota</taxon>
        <taxon>Metazoa</taxon>
        <taxon>Spiralia</taxon>
        <taxon>Lophotrochozoa</taxon>
        <taxon>Platyhelminthes</taxon>
        <taxon>Trematoda</taxon>
        <taxon>Digenea</taxon>
        <taxon>Plagiorchiida</taxon>
        <taxon>Echinostomata</taxon>
        <taxon>Echinostomatoidea</taxon>
        <taxon>Fasciolidae</taxon>
        <taxon>Fasciola</taxon>
    </lineage>
</organism>
<dbReference type="PANTHER" id="PTHR18763:SF0">
    <property type="entry name" value="WD REPEAT-CONTAINING PROTEIN 18"/>
    <property type="match status" value="1"/>
</dbReference>
<name>A0A504YGF6_FASGI</name>
<reference evidence="4 5" key="1">
    <citation type="submission" date="2019-04" db="EMBL/GenBank/DDBJ databases">
        <title>Annotation for the trematode Fasciola gigantica.</title>
        <authorList>
            <person name="Choi Y.-J."/>
        </authorList>
    </citation>
    <scope>NUCLEOTIDE SEQUENCE [LARGE SCALE GENOMIC DNA]</scope>
    <source>
        <strain evidence="4">Uganda_cow_1</strain>
    </source>
</reference>
<dbReference type="InterPro" id="IPR045227">
    <property type="entry name" value="WDR18/Ipi3/RID3"/>
</dbReference>
<proteinExistence type="predicted"/>
<dbReference type="SUPFAM" id="SSF50978">
    <property type="entry name" value="WD40 repeat-like"/>
    <property type="match status" value="1"/>
</dbReference>